<comment type="caution">
    <text evidence="1">The sequence shown here is derived from an EMBL/GenBank/DDBJ whole genome shotgun (WGS) entry which is preliminary data.</text>
</comment>
<reference evidence="1" key="1">
    <citation type="submission" date="2024-03" db="EMBL/GenBank/DDBJ databases">
        <title>Novel Streptomyces species of biotechnological and ecological value are a feature of Machair soil.</title>
        <authorList>
            <person name="Prole J.R."/>
            <person name="Goodfellow M."/>
            <person name="Allenby N."/>
            <person name="Ward A.C."/>
        </authorList>
    </citation>
    <scope>NUCLEOTIDE SEQUENCE</scope>
    <source>
        <strain evidence="1">MS2.AVA.5</strain>
    </source>
</reference>
<gene>
    <name evidence="1" type="ORF">WKI67_07025</name>
</gene>
<accession>A0ACC6PP54</accession>
<dbReference type="EMBL" id="JBBKAJ010000022">
    <property type="protein sequence ID" value="MEJ8633144.1"/>
    <property type="molecule type" value="Genomic_DNA"/>
</dbReference>
<sequence length="161" mass="16725">MSGDPYDGHNPLLVLLLALAGLLVTPWVGVRSVVLLIRAGATRSARTGAKGIAVLAWAGAVGMYTWGVLHLAFLDESGQSIACREAVGKENAQHVEGYEPSFVPLHFGCRVDGGRIHEGAVPAYVNPAAVIFGVSAIALTIAVRSHPERADTAASSEPSST</sequence>
<organism evidence="1 2">
    <name type="scientific">Streptomyces achmelvichensis</name>
    <dbReference type="NCBI Taxonomy" id="3134111"/>
    <lineage>
        <taxon>Bacteria</taxon>
        <taxon>Bacillati</taxon>
        <taxon>Actinomycetota</taxon>
        <taxon>Actinomycetes</taxon>
        <taxon>Kitasatosporales</taxon>
        <taxon>Streptomycetaceae</taxon>
        <taxon>Streptomyces</taxon>
    </lineage>
</organism>
<keyword evidence="2" id="KW-1185">Reference proteome</keyword>
<protein>
    <submittedName>
        <fullName evidence="1">Uncharacterized protein</fullName>
    </submittedName>
</protein>
<dbReference type="Proteomes" id="UP001377168">
    <property type="component" value="Unassembled WGS sequence"/>
</dbReference>
<proteinExistence type="predicted"/>
<name>A0ACC6PP54_9ACTN</name>
<evidence type="ECO:0000313" key="2">
    <source>
        <dbReference type="Proteomes" id="UP001377168"/>
    </source>
</evidence>
<evidence type="ECO:0000313" key="1">
    <source>
        <dbReference type="EMBL" id="MEJ8633144.1"/>
    </source>
</evidence>